<name>A0ABU6MNW6_9BACI</name>
<keyword evidence="2" id="KW-1185">Reference proteome</keyword>
<organism evidence="1 2">
    <name type="scientific">Bacillus paramycoides</name>
    <dbReference type="NCBI Taxonomy" id="2026194"/>
    <lineage>
        <taxon>Bacteria</taxon>
        <taxon>Bacillati</taxon>
        <taxon>Bacillota</taxon>
        <taxon>Bacilli</taxon>
        <taxon>Bacillales</taxon>
        <taxon>Bacillaceae</taxon>
        <taxon>Bacillus</taxon>
        <taxon>Bacillus cereus group</taxon>
    </lineage>
</organism>
<accession>A0ABU6MNW6</accession>
<evidence type="ECO:0008006" key="3">
    <source>
        <dbReference type="Google" id="ProtNLM"/>
    </source>
</evidence>
<dbReference type="EMBL" id="JARMDB010000001">
    <property type="protein sequence ID" value="MED1564385.1"/>
    <property type="molecule type" value="Genomic_DNA"/>
</dbReference>
<dbReference type="Proteomes" id="UP001309448">
    <property type="component" value="Unassembled WGS sequence"/>
</dbReference>
<reference evidence="1 2" key="1">
    <citation type="submission" date="2023-03" db="EMBL/GenBank/DDBJ databases">
        <title>Bacillus Genome Sequencing.</title>
        <authorList>
            <person name="Dunlap C."/>
        </authorList>
    </citation>
    <scope>NUCLEOTIDE SEQUENCE [LARGE SCALE GENOMIC DNA]</scope>
    <source>
        <strain evidence="1 2">B-615</strain>
    </source>
</reference>
<comment type="caution">
    <text evidence="1">The sequence shown here is derived from an EMBL/GenBank/DDBJ whole genome shotgun (WGS) entry which is preliminary data.</text>
</comment>
<proteinExistence type="predicted"/>
<gene>
    <name evidence="1" type="ORF">P4U88_00170</name>
</gene>
<dbReference type="RefSeq" id="WP_327911460.1">
    <property type="nucleotide sequence ID" value="NZ_JARLYP010000057.1"/>
</dbReference>
<evidence type="ECO:0000313" key="1">
    <source>
        <dbReference type="EMBL" id="MED1564385.1"/>
    </source>
</evidence>
<protein>
    <recommendedName>
        <fullName evidence="3">ATPase</fullName>
    </recommendedName>
</protein>
<sequence length="69" mass="7836">MNQAVEITVDIQNRMDDIFIEFSQSNLNTSELIINITEGGKEVPLKDDDKIIVYFKKPDRSSPKGTYAT</sequence>
<evidence type="ECO:0000313" key="2">
    <source>
        <dbReference type="Proteomes" id="UP001309448"/>
    </source>
</evidence>